<dbReference type="EMBL" id="MIND01000018">
    <property type="protein sequence ID" value="POF89358.1"/>
    <property type="molecule type" value="Genomic_DNA"/>
</dbReference>
<organism evidence="1 2">
    <name type="scientific">Pseudomonas putida</name>
    <name type="common">Arthrobacter siderocapsulatus</name>
    <dbReference type="NCBI Taxonomy" id="303"/>
    <lineage>
        <taxon>Bacteria</taxon>
        <taxon>Pseudomonadati</taxon>
        <taxon>Pseudomonadota</taxon>
        <taxon>Gammaproteobacteria</taxon>
        <taxon>Pseudomonadales</taxon>
        <taxon>Pseudomonadaceae</taxon>
        <taxon>Pseudomonas</taxon>
    </lineage>
</organism>
<comment type="caution">
    <text evidence="1">The sequence shown here is derived from an EMBL/GenBank/DDBJ whole genome shotgun (WGS) entry which is preliminary data.</text>
</comment>
<accession>A0A2S3WFF2</accession>
<gene>
    <name evidence="1" type="ORF">BGP80_15880</name>
</gene>
<evidence type="ECO:0000313" key="1">
    <source>
        <dbReference type="EMBL" id="POF89358.1"/>
    </source>
</evidence>
<reference evidence="1 2" key="1">
    <citation type="submission" date="2016-08" db="EMBL/GenBank/DDBJ databases">
        <authorList>
            <person name="Seilhamer J.J."/>
        </authorList>
    </citation>
    <scope>NUCLEOTIDE SEQUENCE [LARGE SCALE GENOMIC DNA]</scope>
    <source>
        <strain evidence="1 2">KT-27</strain>
    </source>
</reference>
<protein>
    <submittedName>
        <fullName evidence="1">Uncharacterized protein</fullName>
    </submittedName>
</protein>
<reference evidence="1 2" key="2">
    <citation type="submission" date="2018-03" db="EMBL/GenBank/DDBJ databases">
        <title>Draft genome of Pseudomonas putida strain KT-27.</title>
        <authorList>
            <person name="Yoshizawa S."/>
            <person name="Khan N.H."/>
            <person name="Nishimura M."/>
            <person name="Chiura H.X."/>
            <person name="Ogura Y."/>
            <person name="Hayashi T."/>
            <person name="Kogure K."/>
        </authorList>
    </citation>
    <scope>NUCLEOTIDE SEQUENCE [LARGE SCALE GENOMIC DNA]</scope>
    <source>
        <strain evidence="1 2">KT-27</strain>
    </source>
</reference>
<sequence>MTSLLFYTDDQEATIATDTLIATKAEEFLGHANKAIYVERMSLVSAGTGAADLFTRWITFVNEESRAADVDSLNDQATERLQSIWSEMQREVPAFADYTATVYLFGLSDDTGHIHSYVYRSENGFVSSRLPHGLAMRPAVTPDELEGVDYCKFPESSKDIMRRQASLEYSKPKGQRVLIGGDANVIRLTQAGCQFLSLGSLEIPLPK</sequence>
<name>A0A2S3WFF2_PSEPU</name>
<proteinExistence type="predicted"/>
<evidence type="ECO:0000313" key="2">
    <source>
        <dbReference type="Proteomes" id="UP000237194"/>
    </source>
</evidence>
<dbReference type="AlphaFoldDB" id="A0A2S3WFF2"/>
<dbReference type="Proteomes" id="UP000237194">
    <property type="component" value="Unassembled WGS sequence"/>
</dbReference>
<dbReference type="RefSeq" id="WP_103437419.1">
    <property type="nucleotide sequence ID" value="NZ_MIND01000018.1"/>
</dbReference>